<dbReference type="RefSeq" id="XP_005719193.1">
    <property type="nucleotide sequence ID" value="XM_005719136.1"/>
</dbReference>
<feature type="chain" id="PRO_5004454624" evidence="1">
    <location>
        <begin position="23"/>
        <end position="50"/>
    </location>
</feature>
<dbReference type="GeneID" id="17326911"/>
<accession>R7QL91</accession>
<keyword evidence="3" id="KW-1185">Reference proteome</keyword>
<proteinExistence type="predicted"/>
<keyword evidence="1" id="KW-0732">Signal</keyword>
<evidence type="ECO:0000313" key="3">
    <source>
        <dbReference type="Proteomes" id="UP000012073"/>
    </source>
</evidence>
<name>R7QL91_CHOCR</name>
<reference evidence="3" key="1">
    <citation type="journal article" date="2013" name="Proc. Natl. Acad. Sci. U.S.A.">
        <title>Genome structure and metabolic features in the red seaweed Chondrus crispus shed light on evolution of the Archaeplastida.</title>
        <authorList>
            <person name="Collen J."/>
            <person name="Porcel B."/>
            <person name="Carre W."/>
            <person name="Ball S.G."/>
            <person name="Chaparro C."/>
            <person name="Tonon T."/>
            <person name="Barbeyron T."/>
            <person name="Michel G."/>
            <person name="Noel B."/>
            <person name="Valentin K."/>
            <person name="Elias M."/>
            <person name="Artiguenave F."/>
            <person name="Arun A."/>
            <person name="Aury J.M."/>
            <person name="Barbosa-Neto J.F."/>
            <person name="Bothwell J.H."/>
            <person name="Bouget F.Y."/>
            <person name="Brillet L."/>
            <person name="Cabello-Hurtado F."/>
            <person name="Capella-Gutierrez S."/>
            <person name="Charrier B."/>
            <person name="Cladiere L."/>
            <person name="Cock J.M."/>
            <person name="Coelho S.M."/>
            <person name="Colleoni C."/>
            <person name="Czjzek M."/>
            <person name="Da Silva C."/>
            <person name="Delage L."/>
            <person name="Denoeud F."/>
            <person name="Deschamps P."/>
            <person name="Dittami S.M."/>
            <person name="Gabaldon T."/>
            <person name="Gachon C.M."/>
            <person name="Groisillier A."/>
            <person name="Herve C."/>
            <person name="Jabbari K."/>
            <person name="Katinka M."/>
            <person name="Kloareg B."/>
            <person name="Kowalczyk N."/>
            <person name="Labadie K."/>
            <person name="Leblanc C."/>
            <person name="Lopez P.J."/>
            <person name="McLachlan D.H."/>
            <person name="Meslet-Cladiere L."/>
            <person name="Moustafa A."/>
            <person name="Nehr Z."/>
            <person name="Nyvall Collen P."/>
            <person name="Panaud O."/>
            <person name="Partensky F."/>
            <person name="Poulain J."/>
            <person name="Rensing S.A."/>
            <person name="Rousvoal S."/>
            <person name="Samson G."/>
            <person name="Symeonidi A."/>
            <person name="Weissenbach J."/>
            <person name="Zambounis A."/>
            <person name="Wincker P."/>
            <person name="Boyen C."/>
        </authorList>
    </citation>
    <scope>NUCLEOTIDE SEQUENCE [LARGE SCALE GENOMIC DNA]</scope>
    <source>
        <strain evidence="3">cv. Stackhouse</strain>
    </source>
</reference>
<dbReference type="Proteomes" id="UP000012073">
    <property type="component" value="Unassembled WGS sequence"/>
</dbReference>
<organism evidence="2 3">
    <name type="scientific">Chondrus crispus</name>
    <name type="common">Carrageen Irish moss</name>
    <name type="synonym">Polymorpha crispa</name>
    <dbReference type="NCBI Taxonomy" id="2769"/>
    <lineage>
        <taxon>Eukaryota</taxon>
        <taxon>Rhodophyta</taxon>
        <taxon>Florideophyceae</taxon>
        <taxon>Rhodymeniophycidae</taxon>
        <taxon>Gigartinales</taxon>
        <taxon>Gigartinaceae</taxon>
        <taxon>Chondrus</taxon>
    </lineage>
</organism>
<dbReference type="KEGG" id="ccp:CHC_T00000227001"/>
<dbReference type="AlphaFoldDB" id="R7QL91"/>
<protein>
    <submittedName>
        <fullName evidence="2">Uncharacterized protein</fullName>
    </submittedName>
</protein>
<dbReference type="EMBL" id="HG002017">
    <property type="protein sequence ID" value="CDF39282.1"/>
    <property type="molecule type" value="Genomic_DNA"/>
</dbReference>
<evidence type="ECO:0000256" key="1">
    <source>
        <dbReference type="SAM" id="SignalP"/>
    </source>
</evidence>
<gene>
    <name evidence="2" type="ORF">CHC_T00000227001</name>
</gene>
<dbReference type="Gramene" id="CDF39282">
    <property type="protein sequence ID" value="CDF39282"/>
    <property type="gene ID" value="CHC_T00000227001"/>
</dbReference>
<evidence type="ECO:0000313" key="2">
    <source>
        <dbReference type="EMBL" id="CDF39282.1"/>
    </source>
</evidence>
<sequence>MPSNSPLAMCSFFFISLKASRAFSLHRSAYGMPPICMTMCDSMGGESSSS</sequence>
<feature type="signal peptide" evidence="1">
    <location>
        <begin position="1"/>
        <end position="22"/>
    </location>
</feature>